<dbReference type="InterPro" id="IPR001647">
    <property type="entry name" value="HTH_TetR"/>
</dbReference>
<accession>A0A829ZDC9</accession>
<dbReference type="SUPFAM" id="SSF46689">
    <property type="entry name" value="Homeodomain-like"/>
    <property type="match status" value="1"/>
</dbReference>
<feature type="domain" description="HTH tetR-type" evidence="3">
    <location>
        <begin position="12"/>
        <end position="72"/>
    </location>
</feature>
<evidence type="ECO:0000259" key="3">
    <source>
        <dbReference type="PROSITE" id="PS50977"/>
    </source>
</evidence>
<dbReference type="SUPFAM" id="SSF48498">
    <property type="entry name" value="Tetracyclin repressor-like, C-terminal domain"/>
    <property type="match status" value="1"/>
</dbReference>
<evidence type="ECO:0000256" key="1">
    <source>
        <dbReference type="ARBA" id="ARBA00023125"/>
    </source>
</evidence>
<organism evidence="4 5">
    <name type="scientific">Thomasclavelia cocleata</name>
    <dbReference type="NCBI Taxonomy" id="69824"/>
    <lineage>
        <taxon>Bacteria</taxon>
        <taxon>Bacillati</taxon>
        <taxon>Bacillota</taxon>
        <taxon>Erysipelotrichia</taxon>
        <taxon>Erysipelotrichales</taxon>
        <taxon>Coprobacillaceae</taxon>
        <taxon>Thomasclavelia</taxon>
    </lineage>
</organism>
<feature type="DNA-binding region" description="H-T-H motif" evidence="2">
    <location>
        <begin position="35"/>
        <end position="54"/>
    </location>
</feature>
<dbReference type="Pfam" id="PF00440">
    <property type="entry name" value="TetR_N"/>
    <property type="match status" value="1"/>
</dbReference>
<evidence type="ECO:0000313" key="4">
    <source>
        <dbReference type="EMBL" id="GFI41004.1"/>
    </source>
</evidence>
<sequence>MTEYEKFLELPNEKQLKIINAGFEYFGKYGYKGANTEDIANRAGISKGLLFYYFKNKESYYLFLCEFCQNLMLESFQETDFQEITDFFELIDFATKAKLKIITEYPFITDFSVNLIADKSIKVGSKSEEYVNNAIYNSFDIYFKNIDFTPFKEEIDVKKIYQMMLWLSEGYINEKKRINTPIVLEDFLSDFALWKALFKKICYKEEYL</sequence>
<dbReference type="EMBL" id="BLMI01000122">
    <property type="protein sequence ID" value="GFI41004.1"/>
    <property type="molecule type" value="Genomic_DNA"/>
</dbReference>
<dbReference type="InterPro" id="IPR009057">
    <property type="entry name" value="Homeodomain-like_sf"/>
</dbReference>
<dbReference type="PANTHER" id="PTHR30328">
    <property type="entry name" value="TRANSCRIPTIONAL REPRESSOR"/>
    <property type="match status" value="1"/>
</dbReference>
<dbReference type="AlphaFoldDB" id="A0A829ZDC9"/>
<proteinExistence type="predicted"/>
<dbReference type="Proteomes" id="UP000490821">
    <property type="component" value="Unassembled WGS sequence"/>
</dbReference>
<protein>
    <submittedName>
        <fullName evidence="4">HTH-type transcriptional regulator RutR</fullName>
    </submittedName>
</protein>
<comment type="caution">
    <text evidence="4">The sequence shown here is derived from an EMBL/GenBank/DDBJ whole genome shotgun (WGS) entry which is preliminary data.</text>
</comment>
<name>A0A829ZDC9_9FIRM</name>
<dbReference type="PRINTS" id="PR00455">
    <property type="entry name" value="HTHTETR"/>
</dbReference>
<dbReference type="Gene3D" id="1.10.10.60">
    <property type="entry name" value="Homeodomain-like"/>
    <property type="match status" value="1"/>
</dbReference>
<dbReference type="InterPro" id="IPR050109">
    <property type="entry name" value="HTH-type_TetR-like_transc_reg"/>
</dbReference>
<evidence type="ECO:0000313" key="5">
    <source>
        <dbReference type="Proteomes" id="UP000490821"/>
    </source>
</evidence>
<keyword evidence="1 2" id="KW-0238">DNA-binding</keyword>
<reference evidence="4 5" key="1">
    <citation type="journal article" date="2020" name="Microbiome">
        <title>Single-cell genomics of uncultured bacteria reveals dietary fiber responders in the mouse gut microbiota.</title>
        <authorList>
            <person name="Chijiiwa R."/>
            <person name="Hosokawa M."/>
            <person name="Kogawa M."/>
            <person name="Nishikawa Y."/>
            <person name="Ide K."/>
            <person name="Sakanashi C."/>
            <person name="Takahashi K."/>
            <person name="Takeyama H."/>
        </authorList>
    </citation>
    <scope>NUCLEOTIDE SEQUENCE [LARGE SCALE GENOMIC DNA]</scope>
    <source>
        <strain evidence="4">IMSAGC_017</strain>
    </source>
</reference>
<dbReference type="GO" id="GO:0003677">
    <property type="term" value="F:DNA binding"/>
    <property type="evidence" value="ECO:0007669"/>
    <property type="project" value="UniProtKB-UniRule"/>
</dbReference>
<dbReference type="GO" id="GO:0006355">
    <property type="term" value="P:regulation of DNA-templated transcription"/>
    <property type="evidence" value="ECO:0007669"/>
    <property type="project" value="UniProtKB-ARBA"/>
</dbReference>
<dbReference type="Gene3D" id="1.10.357.10">
    <property type="entry name" value="Tetracycline Repressor, domain 2"/>
    <property type="match status" value="1"/>
</dbReference>
<evidence type="ECO:0000256" key="2">
    <source>
        <dbReference type="PROSITE-ProRule" id="PRU00335"/>
    </source>
</evidence>
<dbReference type="RefSeq" id="WP_172472395.1">
    <property type="nucleotide sequence ID" value="NZ_BLMI01000122.1"/>
</dbReference>
<gene>
    <name evidence="4" type="primary">rutR</name>
    <name evidence="4" type="ORF">IMSAGC017_01044</name>
</gene>
<dbReference type="InterPro" id="IPR036271">
    <property type="entry name" value="Tet_transcr_reg_TetR-rel_C_sf"/>
</dbReference>
<dbReference type="PROSITE" id="PS50977">
    <property type="entry name" value="HTH_TETR_2"/>
    <property type="match status" value="1"/>
</dbReference>
<dbReference type="PANTHER" id="PTHR30328:SF54">
    <property type="entry name" value="HTH-TYPE TRANSCRIPTIONAL REPRESSOR SCO4008"/>
    <property type="match status" value="1"/>
</dbReference>